<organism evidence="7 8">
    <name type="scientific">Nocardiopsis rhodophaea</name>
    <dbReference type="NCBI Taxonomy" id="280238"/>
    <lineage>
        <taxon>Bacteria</taxon>
        <taxon>Bacillati</taxon>
        <taxon>Actinomycetota</taxon>
        <taxon>Actinomycetes</taxon>
        <taxon>Streptosporangiales</taxon>
        <taxon>Nocardiopsidaceae</taxon>
        <taxon>Nocardiopsis</taxon>
    </lineage>
</organism>
<dbReference type="Pfam" id="PF00691">
    <property type="entry name" value="OmpA"/>
    <property type="match status" value="1"/>
</dbReference>
<accession>A0ABP5ENL5</accession>
<evidence type="ECO:0000259" key="6">
    <source>
        <dbReference type="PROSITE" id="PS51123"/>
    </source>
</evidence>
<dbReference type="Gene3D" id="3.30.1330.60">
    <property type="entry name" value="OmpA-like domain"/>
    <property type="match status" value="1"/>
</dbReference>
<evidence type="ECO:0000256" key="4">
    <source>
        <dbReference type="PROSITE-ProRule" id="PRU00473"/>
    </source>
</evidence>
<evidence type="ECO:0000313" key="7">
    <source>
        <dbReference type="EMBL" id="GAA2003585.1"/>
    </source>
</evidence>
<dbReference type="InterPro" id="IPR036737">
    <property type="entry name" value="OmpA-like_sf"/>
</dbReference>
<dbReference type="PRINTS" id="PR01021">
    <property type="entry name" value="OMPADOMAIN"/>
</dbReference>
<dbReference type="PROSITE" id="PS51123">
    <property type="entry name" value="OMPA_2"/>
    <property type="match status" value="1"/>
</dbReference>
<dbReference type="InterPro" id="IPR050330">
    <property type="entry name" value="Bact_OuterMem_StrucFunc"/>
</dbReference>
<feature type="region of interest" description="Disordered" evidence="5">
    <location>
        <begin position="251"/>
        <end position="273"/>
    </location>
</feature>
<feature type="region of interest" description="Disordered" evidence="5">
    <location>
        <begin position="147"/>
        <end position="174"/>
    </location>
</feature>
<reference evidence="8" key="1">
    <citation type="journal article" date="2019" name="Int. J. Syst. Evol. Microbiol.">
        <title>The Global Catalogue of Microorganisms (GCM) 10K type strain sequencing project: providing services to taxonomists for standard genome sequencing and annotation.</title>
        <authorList>
            <consortium name="The Broad Institute Genomics Platform"/>
            <consortium name="The Broad Institute Genome Sequencing Center for Infectious Disease"/>
            <person name="Wu L."/>
            <person name="Ma J."/>
        </authorList>
    </citation>
    <scope>NUCLEOTIDE SEQUENCE [LARGE SCALE GENOMIC DNA]</scope>
    <source>
        <strain evidence="8">JCM 15313</strain>
    </source>
</reference>
<feature type="region of interest" description="Disordered" evidence="5">
    <location>
        <begin position="1"/>
        <end position="27"/>
    </location>
</feature>
<name>A0ABP5ENL5_9ACTN</name>
<protein>
    <recommendedName>
        <fullName evidence="6">OmpA-like domain-containing protein</fullName>
    </recommendedName>
</protein>
<dbReference type="InterPro" id="IPR006665">
    <property type="entry name" value="OmpA-like"/>
</dbReference>
<dbReference type="InterPro" id="IPR006664">
    <property type="entry name" value="OMP_bac"/>
</dbReference>
<dbReference type="PANTHER" id="PTHR30329">
    <property type="entry name" value="STATOR ELEMENT OF FLAGELLAR MOTOR COMPLEX"/>
    <property type="match status" value="1"/>
</dbReference>
<feature type="compositionally biased region" description="Acidic residues" evidence="5">
    <location>
        <begin position="313"/>
        <end position="323"/>
    </location>
</feature>
<keyword evidence="8" id="KW-1185">Reference proteome</keyword>
<dbReference type="SUPFAM" id="SSF103088">
    <property type="entry name" value="OmpA-like"/>
    <property type="match status" value="1"/>
</dbReference>
<feature type="region of interest" description="Disordered" evidence="5">
    <location>
        <begin position="342"/>
        <end position="366"/>
    </location>
</feature>
<feature type="compositionally biased region" description="Gly residues" evidence="5">
    <location>
        <begin position="1"/>
        <end position="14"/>
    </location>
</feature>
<sequence>MGGGGEDPADGPGGTDDPSTALEYSDGPFVRRGTFGQHIERKLGFEVEAVERYDDRTVLRFITTAAGEEDEDTPDAFSGGILSRTPVNVWLVDPVGQRLYYPARDDDGDFIGSEELPYTVIAGAEYKMEAHYPRLPDDVERITVITPGTTGPFTGIPVTDADGPRDVPTEEPPHYRHVEEGDTIVPVVNDAEVSDDYGWNLYGITEGTAVQKDSSATEEKVELNADVLFEFDKADLADDAEDVLKQVVAETRERADPDKPPITIVGHTDGKGDDDYNQKLSEERAETVHQYLKAELGSAYEYKTEGRGSSEPIADEGGSDDEEARARNRRVEISYKIKETRVTTELTETEEKSEDQVDGGAIAPPAPFREERGEVVATATASIGRVSYELEVLPFFRDGAYLVANLRITNTSPDTDLSVVWDGGFKNDDYHGADFGAFSAVDPETDIVYRAVRIGEQGTRDDRHYLEAAGYPWLKGPGTTNDVSLYLPAPPTGVTSVTFDAGAFGTFEDVPIE</sequence>
<keyword evidence="3" id="KW-0998">Cell outer membrane</keyword>
<evidence type="ECO:0000256" key="2">
    <source>
        <dbReference type="ARBA" id="ARBA00023136"/>
    </source>
</evidence>
<dbReference type="PANTHER" id="PTHR30329:SF21">
    <property type="entry name" value="LIPOPROTEIN YIAD-RELATED"/>
    <property type="match status" value="1"/>
</dbReference>
<feature type="compositionally biased region" description="Acidic residues" evidence="5">
    <location>
        <begin position="347"/>
        <end position="357"/>
    </location>
</feature>
<evidence type="ECO:0000256" key="3">
    <source>
        <dbReference type="ARBA" id="ARBA00023237"/>
    </source>
</evidence>
<feature type="domain" description="OmpA-like" evidence="6">
    <location>
        <begin position="216"/>
        <end position="339"/>
    </location>
</feature>
<dbReference type="EMBL" id="BAAAPC010000014">
    <property type="protein sequence ID" value="GAA2003585.1"/>
    <property type="molecule type" value="Genomic_DNA"/>
</dbReference>
<feature type="compositionally biased region" description="Basic and acidic residues" evidence="5">
    <location>
        <begin position="162"/>
        <end position="174"/>
    </location>
</feature>
<feature type="compositionally biased region" description="Low complexity" evidence="5">
    <location>
        <begin position="147"/>
        <end position="159"/>
    </location>
</feature>
<proteinExistence type="predicted"/>
<dbReference type="CDD" id="cd07185">
    <property type="entry name" value="OmpA_C-like"/>
    <property type="match status" value="1"/>
</dbReference>
<keyword evidence="2 4" id="KW-0472">Membrane</keyword>
<dbReference type="Proteomes" id="UP001501585">
    <property type="component" value="Unassembled WGS sequence"/>
</dbReference>
<evidence type="ECO:0000256" key="5">
    <source>
        <dbReference type="SAM" id="MobiDB-lite"/>
    </source>
</evidence>
<feature type="region of interest" description="Disordered" evidence="5">
    <location>
        <begin position="302"/>
        <end position="327"/>
    </location>
</feature>
<evidence type="ECO:0000256" key="1">
    <source>
        <dbReference type="ARBA" id="ARBA00004442"/>
    </source>
</evidence>
<evidence type="ECO:0000313" key="8">
    <source>
        <dbReference type="Proteomes" id="UP001501585"/>
    </source>
</evidence>
<comment type="caution">
    <text evidence="7">The sequence shown here is derived from an EMBL/GenBank/DDBJ whole genome shotgun (WGS) entry which is preliminary data.</text>
</comment>
<comment type="subcellular location">
    <subcellularLocation>
        <location evidence="1">Cell outer membrane</location>
    </subcellularLocation>
</comment>
<gene>
    <name evidence="7" type="ORF">GCM10009799_33360</name>
</gene>